<dbReference type="PIRSF" id="PIRSF006092">
    <property type="entry name" value="GreA_GreB"/>
    <property type="match status" value="1"/>
</dbReference>
<dbReference type="EMBL" id="AZHW01000086">
    <property type="protein sequence ID" value="ETX03024.1"/>
    <property type="molecule type" value="Genomic_DNA"/>
</dbReference>
<dbReference type="Pfam" id="PF01272">
    <property type="entry name" value="GreA_GreB"/>
    <property type="match status" value="1"/>
</dbReference>
<feature type="compositionally biased region" description="Basic and acidic residues" evidence="1">
    <location>
        <begin position="1"/>
        <end position="18"/>
    </location>
</feature>
<protein>
    <recommendedName>
        <fullName evidence="2">Transcription elongation factor GreA/GreB C-terminal domain-containing protein</fullName>
    </recommendedName>
</protein>
<name>W4LY40_ENTF1</name>
<dbReference type="SUPFAM" id="SSF54534">
    <property type="entry name" value="FKBP-like"/>
    <property type="match status" value="1"/>
</dbReference>
<comment type="caution">
    <text evidence="3">The sequence shown here is derived from an EMBL/GenBank/DDBJ whole genome shotgun (WGS) entry which is preliminary data.</text>
</comment>
<dbReference type="PATRIC" id="fig|1429438.4.peg.499"/>
<dbReference type="GO" id="GO:0006354">
    <property type="term" value="P:DNA-templated transcription elongation"/>
    <property type="evidence" value="ECO:0007669"/>
    <property type="project" value="TreeGrafter"/>
</dbReference>
<dbReference type="FunFam" id="3.10.50.30:FF:000001">
    <property type="entry name" value="Transcription elongation factor GreA"/>
    <property type="match status" value="1"/>
</dbReference>
<dbReference type="Proteomes" id="UP000019141">
    <property type="component" value="Unassembled WGS sequence"/>
</dbReference>
<feature type="region of interest" description="Disordered" evidence="1">
    <location>
        <begin position="1"/>
        <end position="25"/>
    </location>
</feature>
<reference evidence="3 4" key="1">
    <citation type="journal article" date="2014" name="Nature">
        <title>An environmental bacterial taxon with a large and distinct metabolic repertoire.</title>
        <authorList>
            <person name="Wilson M.C."/>
            <person name="Mori T."/>
            <person name="Ruckert C."/>
            <person name="Uria A.R."/>
            <person name="Helf M.J."/>
            <person name="Takada K."/>
            <person name="Gernert C."/>
            <person name="Steffens U.A."/>
            <person name="Heycke N."/>
            <person name="Schmitt S."/>
            <person name="Rinke C."/>
            <person name="Helfrich E.J."/>
            <person name="Brachmann A.O."/>
            <person name="Gurgui C."/>
            <person name="Wakimoto T."/>
            <person name="Kracht M."/>
            <person name="Crusemann M."/>
            <person name="Hentschel U."/>
            <person name="Abe I."/>
            <person name="Matsunaga S."/>
            <person name="Kalinowski J."/>
            <person name="Takeyama H."/>
            <person name="Piel J."/>
        </authorList>
    </citation>
    <scope>NUCLEOTIDE SEQUENCE [LARGE SCALE GENOMIC DNA]</scope>
    <source>
        <strain evidence="4">TSY1</strain>
    </source>
</reference>
<dbReference type="HOGENOM" id="CLU_101379_3_1_7"/>
<evidence type="ECO:0000313" key="3">
    <source>
        <dbReference type="EMBL" id="ETX03024.1"/>
    </source>
</evidence>
<dbReference type="GO" id="GO:0003677">
    <property type="term" value="F:DNA binding"/>
    <property type="evidence" value="ECO:0007669"/>
    <property type="project" value="InterPro"/>
</dbReference>
<dbReference type="GO" id="GO:0032784">
    <property type="term" value="P:regulation of DNA-templated transcription elongation"/>
    <property type="evidence" value="ECO:0007669"/>
    <property type="project" value="InterPro"/>
</dbReference>
<evidence type="ECO:0000256" key="1">
    <source>
        <dbReference type="SAM" id="MobiDB-lite"/>
    </source>
</evidence>
<organism evidence="3 4">
    <name type="scientific">Entotheonella factor</name>
    <dbReference type="NCBI Taxonomy" id="1429438"/>
    <lineage>
        <taxon>Bacteria</taxon>
        <taxon>Pseudomonadati</taxon>
        <taxon>Nitrospinota/Tectimicrobiota group</taxon>
        <taxon>Candidatus Tectimicrobiota</taxon>
        <taxon>Candidatus Entotheonellia</taxon>
        <taxon>Candidatus Entotheonellales</taxon>
        <taxon>Candidatus Entotheonellaceae</taxon>
        <taxon>Candidatus Entotheonella</taxon>
    </lineage>
</organism>
<dbReference type="PANTHER" id="PTHR30437:SF4">
    <property type="entry name" value="TRANSCRIPTION ELONGATION FACTOR GREA"/>
    <property type="match status" value="1"/>
</dbReference>
<evidence type="ECO:0000259" key="2">
    <source>
        <dbReference type="Pfam" id="PF01272"/>
    </source>
</evidence>
<dbReference type="PANTHER" id="PTHR30437">
    <property type="entry name" value="TRANSCRIPTION ELONGATION FACTOR GREA"/>
    <property type="match status" value="1"/>
</dbReference>
<dbReference type="InterPro" id="IPR036953">
    <property type="entry name" value="GreA/GreB_C_sf"/>
</dbReference>
<dbReference type="Gene3D" id="3.10.50.30">
    <property type="entry name" value="Transcription elongation factor, GreA/GreB, C-terminal domain"/>
    <property type="match status" value="1"/>
</dbReference>
<gene>
    <name evidence="3" type="ORF">ETSY1_01575</name>
</gene>
<accession>W4LY40</accession>
<keyword evidence="4" id="KW-1185">Reference proteome</keyword>
<feature type="domain" description="Transcription elongation factor GreA/GreB C-terminal" evidence="2">
    <location>
        <begin position="89"/>
        <end position="162"/>
    </location>
</feature>
<evidence type="ECO:0000313" key="4">
    <source>
        <dbReference type="Proteomes" id="UP000019141"/>
    </source>
</evidence>
<dbReference type="AlphaFoldDB" id="W4LY40"/>
<proteinExistence type="predicted"/>
<sequence length="163" mass="18586">MSRAFVKEDNGDRLESLPDRPISSLPNYMTPNGHRAMHEQLVQLERELAALKGSEELSQKSRQAHLERDIRYYLARLQSAKLVEPPVHPPDQVRFGCTVTVVDAEKTECRYQIVGEDEADIKQHKISWASPLARSLMNKQEGDTVLWQKPVGAVEIEIIRIES</sequence>
<dbReference type="InterPro" id="IPR001437">
    <property type="entry name" value="Tscrpt_elong_fac_GreA/B_C"/>
</dbReference>
<dbReference type="GO" id="GO:0070063">
    <property type="term" value="F:RNA polymerase binding"/>
    <property type="evidence" value="ECO:0007669"/>
    <property type="project" value="InterPro"/>
</dbReference>
<dbReference type="InterPro" id="IPR023459">
    <property type="entry name" value="Tscrpt_elong_fac_GreA/B_fam"/>
</dbReference>